<keyword evidence="3" id="KW-1185">Reference proteome</keyword>
<reference evidence="3" key="1">
    <citation type="submission" date="2019-12" db="EMBL/GenBank/DDBJ databases">
        <title>Complete genome of Terracaulis silvestris 0127_4.</title>
        <authorList>
            <person name="Vieira S."/>
            <person name="Riedel T."/>
            <person name="Sproer C."/>
            <person name="Pascual J."/>
            <person name="Boedeker C."/>
            <person name="Overmann J."/>
        </authorList>
    </citation>
    <scope>NUCLEOTIDE SEQUENCE [LARGE SCALE GENOMIC DNA]</scope>
    <source>
        <strain evidence="3">0127_4</strain>
    </source>
</reference>
<sequence>MRLLFLAAAFGLLTAASASADAPNARAAYAERRGLIEADTQCRLFTTSIRSALQVGAAQARGALLRSGWTNAQMRELENAAVTAARARTCTDQRTTTAAADVRRVFGMWVNAGTMEFPGWERTWIARRAAVTDPAWRLSQAVDAPIPAVFGVRQSGDAQHLTLVILVARGATAPTSVTLVMRDAARARVQEVSLTQRMSYGIEAGVPAPNAATSAPSTRTIEHLEGGRSQAVFTFPDTAFRALMTLDPRESVELRVSGRTTQRLFVEVGDVGAARAFLTIR</sequence>
<gene>
    <name evidence="2" type="ORF">DSM104635_02446</name>
</gene>
<dbReference type="EMBL" id="CP047045">
    <property type="protein sequence ID" value="QGZ95596.1"/>
    <property type="molecule type" value="Genomic_DNA"/>
</dbReference>
<organism evidence="2 3">
    <name type="scientific">Terricaulis silvestris</name>
    <dbReference type="NCBI Taxonomy" id="2686094"/>
    <lineage>
        <taxon>Bacteria</taxon>
        <taxon>Pseudomonadati</taxon>
        <taxon>Pseudomonadota</taxon>
        <taxon>Alphaproteobacteria</taxon>
        <taxon>Caulobacterales</taxon>
        <taxon>Caulobacteraceae</taxon>
        <taxon>Terricaulis</taxon>
    </lineage>
</organism>
<dbReference type="Proteomes" id="UP000431269">
    <property type="component" value="Chromosome"/>
</dbReference>
<feature type="chain" id="PRO_5026242948" evidence="1">
    <location>
        <begin position="21"/>
        <end position="281"/>
    </location>
</feature>
<dbReference type="AlphaFoldDB" id="A0A6I6MQC4"/>
<feature type="signal peptide" evidence="1">
    <location>
        <begin position="1"/>
        <end position="20"/>
    </location>
</feature>
<accession>A0A6I6MQC4</accession>
<protein>
    <submittedName>
        <fullName evidence="2">Uncharacterized protein</fullName>
    </submittedName>
</protein>
<dbReference type="RefSeq" id="WP_158766442.1">
    <property type="nucleotide sequence ID" value="NZ_CP047045.1"/>
</dbReference>
<proteinExistence type="predicted"/>
<keyword evidence="1" id="KW-0732">Signal</keyword>
<evidence type="ECO:0000313" key="3">
    <source>
        <dbReference type="Proteomes" id="UP000431269"/>
    </source>
</evidence>
<evidence type="ECO:0000256" key="1">
    <source>
        <dbReference type="SAM" id="SignalP"/>
    </source>
</evidence>
<dbReference type="KEGG" id="tsv:DSM104635_02446"/>
<evidence type="ECO:0000313" key="2">
    <source>
        <dbReference type="EMBL" id="QGZ95596.1"/>
    </source>
</evidence>
<name>A0A6I6MQC4_9CAUL</name>